<feature type="compositionally biased region" description="Polar residues" evidence="1">
    <location>
        <begin position="29"/>
        <end position="40"/>
    </location>
</feature>
<sequence>MAVIGAGLAALLLVLVLLAASTGGAPSALTGTSSTRPSSHARTDIRPGT</sequence>
<dbReference type="Proteomes" id="UP001500016">
    <property type="component" value="Unassembled WGS sequence"/>
</dbReference>
<gene>
    <name evidence="2" type="ORF">GCM10009801_75560</name>
</gene>
<evidence type="ECO:0000256" key="1">
    <source>
        <dbReference type="SAM" id="MobiDB-lite"/>
    </source>
</evidence>
<name>A0ABN2WZU0_9ACTN</name>
<dbReference type="RefSeq" id="WP_344534964.1">
    <property type="nucleotide sequence ID" value="NZ_BAAAPE010000028.1"/>
</dbReference>
<keyword evidence="3" id="KW-1185">Reference proteome</keyword>
<proteinExistence type="predicted"/>
<evidence type="ECO:0000313" key="3">
    <source>
        <dbReference type="Proteomes" id="UP001500016"/>
    </source>
</evidence>
<feature type="region of interest" description="Disordered" evidence="1">
    <location>
        <begin position="25"/>
        <end position="49"/>
    </location>
</feature>
<accession>A0ABN2WZU0</accession>
<organism evidence="2 3">
    <name type="scientific">Streptomyces albiaxialis</name>
    <dbReference type="NCBI Taxonomy" id="329523"/>
    <lineage>
        <taxon>Bacteria</taxon>
        <taxon>Bacillati</taxon>
        <taxon>Actinomycetota</taxon>
        <taxon>Actinomycetes</taxon>
        <taxon>Kitasatosporales</taxon>
        <taxon>Streptomycetaceae</taxon>
        <taxon>Streptomyces</taxon>
    </lineage>
</organism>
<evidence type="ECO:0000313" key="2">
    <source>
        <dbReference type="EMBL" id="GAA2101918.1"/>
    </source>
</evidence>
<reference evidence="2 3" key="1">
    <citation type="journal article" date="2019" name="Int. J. Syst. Evol. Microbiol.">
        <title>The Global Catalogue of Microorganisms (GCM) 10K type strain sequencing project: providing services to taxonomists for standard genome sequencing and annotation.</title>
        <authorList>
            <consortium name="The Broad Institute Genomics Platform"/>
            <consortium name="The Broad Institute Genome Sequencing Center for Infectious Disease"/>
            <person name="Wu L."/>
            <person name="Ma J."/>
        </authorList>
    </citation>
    <scope>NUCLEOTIDE SEQUENCE [LARGE SCALE GENOMIC DNA]</scope>
    <source>
        <strain evidence="2 3">JCM 15478</strain>
    </source>
</reference>
<comment type="caution">
    <text evidence="2">The sequence shown here is derived from an EMBL/GenBank/DDBJ whole genome shotgun (WGS) entry which is preliminary data.</text>
</comment>
<dbReference type="EMBL" id="BAAAPE010000028">
    <property type="protein sequence ID" value="GAA2101918.1"/>
    <property type="molecule type" value="Genomic_DNA"/>
</dbReference>
<protein>
    <submittedName>
        <fullName evidence="2">Uncharacterized protein</fullName>
    </submittedName>
</protein>